<comment type="caution">
    <text evidence="4">The sequence shown here is derived from an EMBL/GenBank/DDBJ whole genome shotgun (WGS) entry which is preliminary data.</text>
</comment>
<keyword evidence="2" id="KW-0808">Transferase</keyword>
<accession>A0A9Q0YJI1</accession>
<keyword evidence="5" id="KW-1185">Reference proteome</keyword>
<dbReference type="GO" id="GO:0008146">
    <property type="term" value="F:sulfotransferase activity"/>
    <property type="evidence" value="ECO:0007669"/>
    <property type="project" value="InterPro"/>
</dbReference>
<comment type="similarity">
    <text evidence="1">Belongs to the sulfotransferase 1 family.</text>
</comment>
<evidence type="ECO:0000256" key="2">
    <source>
        <dbReference type="ARBA" id="ARBA00022679"/>
    </source>
</evidence>
<dbReference type="Proteomes" id="UP001152320">
    <property type="component" value="Chromosome 19"/>
</dbReference>
<evidence type="ECO:0000256" key="1">
    <source>
        <dbReference type="ARBA" id="ARBA00005771"/>
    </source>
</evidence>
<dbReference type="AlphaFoldDB" id="A0A9Q0YJI1"/>
<dbReference type="Pfam" id="PF00685">
    <property type="entry name" value="Sulfotransfer_1"/>
    <property type="match status" value="1"/>
</dbReference>
<reference evidence="4" key="1">
    <citation type="submission" date="2021-10" db="EMBL/GenBank/DDBJ databases">
        <title>Tropical sea cucumber genome reveals ecological adaptation and Cuvierian tubules defense mechanism.</title>
        <authorList>
            <person name="Chen T."/>
        </authorList>
    </citation>
    <scope>NUCLEOTIDE SEQUENCE</scope>
    <source>
        <strain evidence="4">Nanhai2018</strain>
        <tissue evidence="4">Muscle</tissue>
    </source>
</reference>
<proteinExistence type="inferred from homology"/>
<dbReference type="SUPFAM" id="SSF52540">
    <property type="entry name" value="P-loop containing nucleoside triphosphate hydrolases"/>
    <property type="match status" value="1"/>
</dbReference>
<sequence>MDRDKILSFEQLVLFDKNGFPLPANTSEDFMKELHDMKVREDDIFVVTYPKSGTHWMQEIVHLILVEGHGEMLDSRHRQVVIEVADARSISPEAVAANGPILRLMKSAPSPRVLTTHVPSSFLPKQQRETPRKLIYVYRHPKDVIVSYYHFMLKILEICTGEKVVHSKQQFANFFDLFISGKFQYGSWFDHVTGYYEYRDNVNFLAISFEAMKKDLRAAVQEIASFIGQHLDDASVGRVVEGASLNSMKKSFRKDQDQNKALGKNVLNTELFVNKGQMRQWKDYFTAEQNQRVDHLFCKKMQNCHWTEPYAPDSEEESSTT</sequence>
<protein>
    <submittedName>
        <fullName evidence="4">Amine sulfotransferase</fullName>
    </submittedName>
</protein>
<dbReference type="OrthoDB" id="205623at2759"/>
<dbReference type="EMBL" id="JAIZAY010000019">
    <property type="protein sequence ID" value="KAJ8023693.1"/>
    <property type="molecule type" value="Genomic_DNA"/>
</dbReference>
<evidence type="ECO:0000313" key="5">
    <source>
        <dbReference type="Proteomes" id="UP001152320"/>
    </source>
</evidence>
<dbReference type="InterPro" id="IPR000863">
    <property type="entry name" value="Sulfotransferase_dom"/>
</dbReference>
<feature type="domain" description="Sulfotransferase" evidence="3">
    <location>
        <begin position="42"/>
        <end position="304"/>
    </location>
</feature>
<evidence type="ECO:0000259" key="3">
    <source>
        <dbReference type="Pfam" id="PF00685"/>
    </source>
</evidence>
<evidence type="ECO:0000313" key="4">
    <source>
        <dbReference type="EMBL" id="KAJ8023693.1"/>
    </source>
</evidence>
<dbReference type="Gene3D" id="3.40.50.300">
    <property type="entry name" value="P-loop containing nucleotide triphosphate hydrolases"/>
    <property type="match status" value="1"/>
</dbReference>
<dbReference type="InterPro" id="IPR027417">
    <property type="entry name" value="P-loop_NTPase"/>
</dbReference>
<name>A0A9Q0YJI1_HOLLE</name>
<gene>
    <name evidence="4" type="ORF">HOLleu_36200</name>
</gene>
<dbReference type="PANTHER" id="PTHR11783">
    <property type="entry name" value="SULFOTRANSFERASE SULT"/>
    <property type="match status" value="1"/>
</dbReference>
<organism evidence="4 5">
    <name type="scientific">Holothuria leucospilota</name>
    <name type="common">Black long sea cucumber</name>
    <name type="synonym">Mertensiothuria leucospilota</name>
    <dbReference type="NCBI Taxonomy" id="206669"/>
    <lineage>
        <taxon>Eukaryota</taxon>
        <taxon>Metazoa</taxon>
        <taxon>Echinodermata</taxon>
        <taxon>Eleutherozoa</taxon>
        <taxon>Echinozoa</taxon>
        <taxon>Holothuroidea</taxon>
        <taxon>Aspidochirotacea</taxon>
        <taxon>Aspidochirotida</taxon>
        <taxon>Holothuriidae</taxon>
        <taxon>Holothuria</taxon>
    </lineage>
</organism>